<evidence type="ECO:0000313" key="2">
    <source>
        <dbReference type="EMBL" id="KYN01819.1"/>
    </source>
</evidence>
<dbReference type="GO" id="GO:0046983">
    <property type="term" value="F:protein dimerization activity"/>
    <property type="evidence" value="ECO:0007669"/>
    <property type="project" value="InterPro"/>
</dbReference>
<sequence>MTAAKALPFEVQTDILTNEWKLLQEEKHPKTDISKIRIDVYWSYFFALKNSFGNIKYPVVSKVVKTLLSLSHGNADVERGFSTSALILTDNRASMSEKTLNSYMIVKYALKMCNNLPHTVPIAKELLNLARTAHQKYDEYLKEKRKTRT</sequence>
<protein>
    <recommendedName>
        <fullName evidence="1">HAT C-terminal dimerisation domain-containing protein</fullName>
    </recommendedName>
</protein>
<dbReference type="AlphaFoldDB" id="A0A151IHV2"/>
<proteinExistence type="predicted"/>
<dbReference type="SUPFAM" id="SSF53098">
    <property type="entry name" value="Ribonuclease H-like"/>
    <property type="match status" value="1"/>
</dbReference>
<accession>A0A151IHV2</accession>
<evidence type="ECO:0000259" key="1">
    <source>
        <dbReference type="Pfam" id="PF05699"/>
    </source>
</evidence>
<evidence type="ECO:0000313" key="3">
    <source>
        <dbReference type="Proteomes" id="UP000078542"/>
    </source>
</evidence>
<dbReference type="Pfam" id="PF05699">
    <property type="entry name" value="Dimer_Tnp_hAT"/>
    <property type="match status" value="1"/>
</dbReference>
<organism evidence="2 3">
    <name type="scientific">Cyphomyrmex costatus</name>
    <dbReference type="NCBI Taxonomy" id="456900"/>
    <lineage>
        <taxon>Eukaryota</taxon>
        <taxon>Metazoa</taxon>
        <taxon>Ecdysozoa</taxon>
        <taxon>Arthropoda</taxon>
        <taxon>Hexapoda</taxon>
        <taxon>Insecta</taxon>
        <taxon>Pterygota</taxon>
        <taxon>Neoptera</taxon>
        <taxon>Endopterygota</taxon>
        <taxon>Hymenoptera</taxon>
        <taxon>Apocrita</taxon>
        <taxon>Aculeata</taxon>
        <taxon>Formicoidea</taxon>
        <taxon>Formicidae</taxon>
        <taxon>Myrmicinae</taxon>
        <taxon>Cyphomyrmex</taxon>
    </lineage>
</organism>
<feature type="domain" description="HAT C-terminal dimerisation" evidence="1">
    <location>
        <begin position="34"/>
        <end position="109"/>
    </location>
</feature>
<reference evidence="2 3" key="1">
    <citation type="submission" date="2016-03" db="EMBL/GenBank/DDBJ databases">
        <title>Cyphomyrmex costatus WGS genome.</title>
        <authorList>
            <person name="Nygaard S."/>
            <person name="Hu H."/>
            <person name="Boomsma J."/>
            <person name="Zhang G."/>
        </authorList>
    </citation>
    <scope>NUCLEOTIDE SEQUENCE [LARGE SCALE GENOMIC DNA]</scope>
    <source>
        <strain evidence="2">MS0001</strain>
        <tissue evidence="2">Whole body</tissue>
    </source>
</reference>
<gene>
    <name evidence="2" type="ORF">ALC62_07392</name>
</gene>
<name>A0A151IHV2_9HYME</name>
<dbReference type="InterPro" id="IPR008906">
    <property type="entry name" value="HATC_C_dom"/>
</dbReference>
<dbReference type="InterPro" id="IPR012337">
    <property type="entry name" value="RNaseH-like_sf"/>
</dbReference>
<keyword evidence="3" id="KW-1185">Reference proteome</keyword>
<dbReference type="Proteomes" id="UP000078542">
    <property type="component" value="Unassembled WGS sequence"/>
</dbReference>
<dbReference type="EMBL" id="KQ977578">
    <property type="protein sequence ID" value="KYN01819.1"/>
    <property type="molecule type" value="Genomic_DNA"/>
</dbReference>